<reference evidence="3" key="2">
    <citation type="submission" date="2019-09" db="UniProtKB">
        <authorList>
            <consortium name="WormBaseParasite"/>
        </authorList>
    </citation>
    <scope>IDENTIFICATION</scope>
</reference>
<keyword evidence="2" id="KW-1185">Reference proteome</keyword>
<accession>A0A183GIR2</accession>
<name>A0A183GIR2_HELPZ</name>
<dbReference type="AlphaFoldDB" id="A0A183GIR2"/>
<reference evidence="1 2" key="1">
    <citation type="submission" date="2018-11" db="EMBL/GenBank/DDBJ databases">
        <authorList>
            <consortium name="Pathogen Informatics"/>
        </authorList>
    </citation>
    <scope>NUCLEOTIDE SEQUENCE [LARGE SCALE GENOMIC DNA]</scope>
</reference>
<sequence>MPERSTTDAIFIARQVLEKYREKREPCYRAFLGLEKVYNRLPRTVLCKAIRGRGVWASQITDTIKATYEGTEAPIRTPHAATRM</sequence>
<evidence type="ECO:0000313" key="2">
    <source>
        <dbReference type="Proteomes" id="UP000050761"/>
    </source>
</evidence>
<protein>
    <submittedName>
        <fullName evidence="3">Reverse transcriptase domain-containing protein</fullName>
    </submittedName>
</protein>
<dbReference type="EMBL" id="UZAH01034084">
    <property type="protein sequence ID" value="VDP33185.1"/>
    <property type="molecule type" value="Genomic_DNA"/>
</dbReference>
<gene>
    <name evidence="1" type="ORF">HPBE_LOCUS22537</name>
</gene>
<evidence type="ECO:0000313" key="1">
    <source>
        <dbReference type="EMBL" id="VDP33185.1"/>
    </source>
</evidence>
<accession>A0A3P8DN80</accession>
<dbReference type="Proteomes" id="UP000050761">
    <property type="component" value="Unassembled WGS sequence"/>
</dbReference>
<organism evidence="2 3">
    <name type="scientific">Heligmosomoides polygyrus</name>
    <name type="common">Parasitic roundworm</name>
    <dbReference type="NCBI Taxonomy" id="6339"/>
    <lineage>
        <taxon>Eukaryota</taxon>
        <taxon>Metazoa</taxon>
        <taxon>Ecdysozoa</taxon>
        <taxon>Nematoda</taxon>
        <taxon>Chromadorea</taxon>
        <taxon>Rhabditida</taxon>
        <taxon>Rhabditina</taxon>
        <taxon>Rhabditomorpha</taxon>
        <taxon>Strongyloidea</taxon>
        <taxon>Heligmosomidae</taxon>
        <taxon>Heligmosomoides</taxon>
    </lineage>
</organism>
<proteinExistence type="predicted"/>
<dbReference type="WBParaSite" id="HPBE_0002253801-mRNA-1">
    <property type="protein sequence ID" value="HPBE_0002253801-mRNA-1"/>
    <property type="gene ID" value="HPBE_0002253801"/>
</dbReference>
<evidence type="ECO:0000313" key="3">
    <source>
        <dbReference type="WBParaSite" id="HPBE_0002253801-mRNA-1"/>
    </source>
</evidence>